<accession>A0A9D3TA74</accession>
<dbReference type="EMBL" id="JAFDVH010000007">
    <property type="protein sequence ID" value="KAG7473556.1"/>
    <property type="molecule type" value="Genomic_DNA"/>
</dbReference>
<sequence length="78" mass="9058">MKECSPQGVIKRRYIKVKEAMQRIHERGNIGKLILDMEKPPTPLMANDSTETSEAGDDDEEEEHEDNNDNKERMPFIQ</sequence>
<dbReference type="AlphaFoldDB" id="A0A9D3TA74"/>
<proteinExistence type="predicted"/>
<feature type="compositionally biased region" description="Acidic residues" evidence="1">
    <location>
        <begin position="54"/>
        <end position="66"/>
    </location>
</feature>
<evidence type="ECO:0000313" key="3">
    <source>
        <dbReference type="Proteomes" id="UP001046870"/>
    </source>
</evidence>
<organism evidence="2 3">
    <name type="scientific">Megalops atlanticus</name>
    <name type="common">Tarpon</name>
    <name type="synonym">Clupea gigantea</name>
    <dbReference type="NCBI Taxonomy" id="7932"/>
    <lineage>
        <taxon>Eukaryota</taxon>
        <taxon>Metazoa</taxon>
        <taxon>Chordata</taxon>
        <taxon>Craniata</taxon>
        <taxon>Vertebrata</taxon>
        <taxon>Euteleostomi</taxon>
        <taxon>Actinopterygii</taxon>
        <taxon>Neopterygii</taxon>
        <taxon>Teleostei</taxon>
        <taxon>Elopiformes</taxon>
        <taxon>Megalopidae</taxon>
        <taxon>Megalops</taxon>
    </lineage>
</organism>
<protein>
    <submittedName>
        <fullName evidence="2">Uncharacterized protein</fullName>
    </submittedName>
</protein>
<reference evidence="2" key="1">
    <citation type="submission" date="2021-01" db="EMBL/GenBank/DDBJ databases">
        <authorList>
            <person name="Zahm M."/>
            <person name="Roques C."/>
            <person name="Cabau C."/>
            <person name="Klopp C."/>
            <person name="Donnadieu C."/>
            <person name="Jouanno E."/>
            <person name="Lampietro C."/>
            <person name="Louis A."/>
            <person name="Herpin A."/>
            <person name="Echchiki A."/>
            <person name="Berthelot C."/>
            <person name="Parey E."/>
            <person name="Roest-Crollius H."/>
            <person name="Braasch I."/>
            <person name="Postlethwait J."/>
            <person name="Bobe J."/>
            <person name="Montfort J."/>
            <person name="Bouchez O."/>
            <person name="Begum T."/>
            <person name="Mejri S."/>
            <person name="Adams A."/>
            <person name="Chen W.-J."/>
            <person name="Guiguen Y."/>
        </authorList>
    </citation>
    <scope>NUCLEOTIDE SEQUENCE</scope>
    <source>
        <strain evidence="2">YG-15Mar2019-1</strain>
        <tissue evidence="2">Brain</tissue>
    </source>
</reference>
<evidence type="ECO:0000313" key="2">
    <source>
        <dbReference type="EMBL" id="KAG7473556.1"/>
    </source>
</evidence>
<keyword evidence="3" id="KW-1185">Reference proteome</keyword>
<name>A0A9D3TA74_MEGAT</name>
<feature type="compositionally biased region" description="Basic and acidic residues" evidence="1">
    <location>
        <begin position="67"/>
        <end position="78"/>
    </location>
</feature>
<feature type="region of interest" description="Disordered" evidence="1">
    <location>
        <begin position="32"/>
        <end position="78"/>
    </location>
</feature>
<evidence type="ECO:0000256" key="1">
    <source>
        <dbReference type="SAM" id="MobiDB-lite"/>
    </source>
</evidence>
<dbReference type="OrthoDB" id="203908at2759"/>
<comment type="caution">
    <text evidence="2">The sequence shown here is derived from an EMBL/GenBank/DDBJ whole genome shotgun (WGS) entry which is preliminary data.</text>
</comment>
<gene>
    <name evidence="2" type="ORF">MATL_G00097140</name>
</gene>
<dbReference type="Proteomes" id="UP001046870">
    <property type="component" value="Chromosome 7"/>
</dbReference>